<keyword evidence="1" id="KW-0472">Membrane</keyword>
<keyword evidence="1" id="KW-1133">Transmembrane helix</keyword>
<reference evidence="3" key="1">
    <citation type="journal article" date="2019" name="Int. J. Syst. Evol. Microbiol.">
        <title>The Global Catalogue of Microorganisms (GCM) 10K type strain sequencing project: providing services to taxonomists for standard genome sequencing and annotation.</title>
        <authorList>
            <consortium name="The Broad Institute Genomics Platform"/>
            <consortium name="The Broad Institute Genome Sequencing Center for Infectious Disease"/>
            <person name="Wu L."/>
            <person name="Ma J."/>
        </authorList>
    </citation>
    <scope>NUCLEOTIDE SEQUENCE [LARGE SCALE GENOMIC DNA]</scope>
    <source>
        <strain evidence="3">2902at01</strain>
    </source>
</reference>
<comment type="caution">
    <text evidence="2">The sequence shown here is derived from an EMBL/GenBank/DDBJ whole genome shotgun (WGS) entry which is preliminary data.</text>
</comment>
<feature type="transmembrane region" description="Helical" evidence="1">
    <location>
        <begin position="34"/>
        <end position="56"/>
    </location>
</feature>
<accession>A0ABV8KII9</accession>
<keyword evidence="1" id="KW-0812">Transmembrane</keyword>
<dbReference type="Proteomes" id="UP001595868">
    <property type="component" value="Unassembled WGS sequence"/>
</dbReference>
<dbReference type="RefSeq" id="WP_377543141.1">
    <property type="nucleotide sequence ID" value="NZ_JBHSBN010000004.1"/>
</dbReference>
<keyword evidence="3" id="KW-1185">Reference proteome</keyword>
<proteinExistence type="predicted"/>
<gene>
    <name evidence="2" type="ORF">ACFOX0_07745</name>
</gene>
<feature type="transmembrane region" description="Helical" evidence="1">
    <location>
        <begin position="63"/>
        <end position="85"/>
    </location>
</feature>
<evidence type="ECO:0000256" key="1">
    <source>
        <dbReference type="SAM" id="Phobius"/>
    </source>
</evidence>
<dbReference type="InterPro" id="IPR013901">
    <property type="entry name" value="Anthrone_oxy"/>
</dbReference>
<evidence type="ECO:0000313" key="3">
    <source>
        <dbReference type="Proteomes" id="UP001595868"/>
    </source>
</evidence>
<evidence type="ECO:0000313" key="2">
    <source>
        <dbReference type="EMBL" id="MFC4105826.1"/>
    </source>
</evidence>
<dbReference type="EMBL" id="JBHSBN010000004">
    <property type="protein sequence ID" value="MFC4105826.1"/>
    <property type="molecule type" value="Genomic_DNA"/>
</dbReference>
<dbReference type="Pfam" id="PF08592">
    <property type="entry name" value="Anthrone_oxy"/>
    <property type="match status" value="1"/>
</dbReference>
<sequence length="144" mass="15384">MAGLFYGYAGSVLPGLRGADDRVAVDAMQRFNVAIQNGLFGLIFLGALIASGLAVYQNADRRSVFVPTLVALVLYALTLLITFAVNIPLNNRLAAAGPVHRIADPRAVRAAFFGRWTRWHALRTLTCAGAFAAACWALVQHGGN</sequence>
<organism evidence="2 3">
    <name type="scientific">Micromonospora zhanjiangensis</name>
    <dbReference type="NCBI Taxonomy" id="1522057"/>
    <lineage>
        <taxon>Bacteria</taxon>
        <taxon>Bacillati</taxon>
        <taxon>Actinomycetota</taxon>
        <taxon>Actinomycetes</taxon>
        <taxon>Micromonosporales</taxon>
        <taxon>Micromonosporaceae</taxon>
        <taxon>Micromonospora</taxon>
    </lineage>
</organism>
<name>A0ABV8KII9_9ACTN</name>
<protein>
    <submittedName>
        <fullName evidence="2">DUF1772 domain-containing protein</fullName>
    </submittedName>
</protein>